<name>A0ABW1TRF0_9BURK</name>
<comment type="caution">
    <text evidence="3">The sequence shown here is derived from an EMBL/GenBank/DDBJ whole genome shotgun (WGS) entry which is preliminary data.</text>
</comment>
<accession>A0ABW1TRF0</accession>
<dbReference type="PIRSF" id="PIRSF017082">
    <property type="entry name" value="YflP"/>
    <property type="match status" value="1"/>
</dbReference>
<evidence type="ECO:0000256" key="2">
    <source>
        <dbReference type="SAM" id="SignalP"/>
    </source>
</evidence>
<dbReference type="CDD" id="cd07012">
    <property type="entry name" value="PBP2_Bug_TTT"/>
    <property type="match status" value="1"/>
</dbReference>
<dbReference type="SUPFAM" id="SSF53850">
    <property type="entry name" value="Periplasmic binding protein-like II"/>
    <property type="match status" value="1"/>
</dbReference>
<evidence type="ECO:0000256" key="1">
    <source>
        <dbReference type="ARBA" id="ARBA00006987"/>
    </source>
</evidence>
<dbReference type="InterPro" id="IPR042100">
    <property type="entry name" value="Bug_dom1"/>
</dbReference>
<gene>
    <name evidence="3" type="ORF">ACFQND_01030</name>
</gene>
<reference evidence="4" key="1">
    <citation type="journal article" date="2019" name="Int. J. Syst. Evol. Microbiol.">
        <title>The Global Catalogue of Microorganisms (GCM) 10K type strain sequencing project: providing services to taxonomists for standard genome sequencing and annotation.</title>
        <authorList>
            <consortium name="The Broad Institute Genomics Platform"/>
            <consortium name="The Broad Institute Genome Sequencing Center for Infectious Disease"/>
            <person name="Wu L."/>
            <person name="Ma J."/>
        </authorList>
    </citation>
    <scope>NUCLEOTIDE SEQUENCE [LARGE SCALE GENOMIC DNA]</scope>
    <source>
        <strain evidence="4">CCUG 39402</strain>
    </source>
</reference>
<proteinExistence type="inferred from homology"/>
<dbReference type="PANTHER" id="PTHR42928:SF5">
    <property type="entry name" value="BLR1237 PROTEIN"/>
    <property type="match status" value="1"/>
</dbReference>
<feature type="chain" id="PRO_5046635797" evidence="2">
    <location>
        <begin position="24"/>
        <end position="323"/>
    </location>
</feature>
<feature type="signal peptide" evidence="2">
    <location>
        <begin position="1"/>
        <end position="23"/>
    </location>
</feature>
<dbReference type="RefSeq" id="WP_371435437.1">
    <property type="nucleotide sequence ID" value="NZ_JBHSRS010000002.1"/>
</dbReference>
<evidence type="ECO:0000313" key="3">
    <source>
        <dbReference type="EMBL" id="MFC6279822.1"/>
    </source>
</evidence>
<dbReference type="Gene3D" id="3.40.190.150">
    <property type="entry name" value="Bordetella uptake gene, domain 1"/>
    <property type="match status" value="1"/>
</dbReference>
<sequence>MKHRFTAILAGLGLALAASQALAQTFPSQSVRIISPFPAGSGPDAIARIVGEKLGASWKQPVVVDARPGANGFLAANAVKQAAPTGYDLLLADVGHLAISPSLFRKLPYDPKKDYVPVGGVYKTSFFIAVGVNSPIKSVKDLISAASTPGRVTYASNSVGGPLHLGAAQIEAATGTKMVHVPFKEISQLYAAVATGEVDWALGSIASAGPLLRAGKLRFIAIVDTVRSSNLPDIPTFEQSGGPKPLVANTWVALMAPKGTPAAVTGTLNRSLNEALKQADVVEKFSGFGFVPWQTTPADVSKVIDVDTVSYAEMVKRTGASAD</sequence>
<dbReference type="PANTHER" id="PTHR42928">
    <property type="entry name" value="TRICARBOXYLATE-BINDING PROTEIN"/>
    <property type="match status" value="1"/>
</dbReference>
<dbReference type="InterPro" id="IPR005064">
    <property type="entry name" value="BUG"/>
</dbReference>
<dbReference type="Pfam" id="PF03401">
    <property type="entry name" value="TctC"/>
    <property type="match status" value="1"/>
</dbReference>
<dbReference type="Gene3D" id="3.40.190.10">
    <property type="entry name" value="Periplasmic binding protein-like II"/>
    <property type="match status" value="1"/>
</dbReference>
<keyword evidence="2" id="KW-0732">Signal</keyword>
<comment type="similarity">
    <text evidence="1">Belongs to the UPF0065 (bug) family.</text>
</comment>
<protein>
    <submittedName>
        <fullName evidence="3">Bug family tripartite tricarboxylate transporter substrate binding protein</fullName>
    </submittedName>
</protein>
<dbReference type="Proteomes" id="UP001596270">
    <property type="component" value="Unassembled WGS sequence"/>
</dbReference>
<evidence type="ECO:0000313" key="4">
    <source>
        <dbReference type="Proteomes" id="UP001596270"/>
    </source>
</evidence>
<organism evidence="3 4">
    <name type="scientific">Polaromonas aquatica</name>
    <dbReference type="NCBI Taxonomy" id="332657"/>
    <lineage>
        <taxon>Bacteria</taxon>
        <taxon>Pseudomonadati</taxon>
        <taxon>Pseudomonadota</taxon>
        <taxon>Betaproteobacteria</taxon>
        <taxon>Burkholderiales</taxon>
        <taxon>Comamonadaceae</taxon>
        <taxon>Polaromonas</taxon>
    </lineage>
</organism>
<dbReference type="EMBL" id="JBHSRS010000002">
    <property type="protein sequence ID" value="MFC6279822.1"/>
    <property type="molecule type" value="Genomic_DNA"/>
</dbReference>
<keyword evidence="4" id="KW-1185">Reference proteome</keyword>